<feature type="domain" description="ABC-type glycine betaine transport system substrate-binding" evidence="1">
    <location>
        <begin position="1"/>
        <end position="49"/>
    </location>
</feature>
<proteinExistence type="predicted"/>
<sequence length="56" mass="6688">RKEMAENEELMKIFKILEDQIDTETMRRLNRLYDIDKKEAADIAKEFLVEKGFIAP</sequence>
<comment type="caution">
    <text evidence="2">The sequence shown here is derived from an EMBL/GenBank/DDBJ whole genome shotgun (WGS) entry which is preliminary data.</text>
</comment>
<dbReference type="EMBL" id="BARW01012703">
    <property type="protein sequence ID" value="GAI73172.1"/>
    <property type="molecule type" value="Genomic_DNA"/>
</dbReference>
<dbReference type="InterPro" id="IPR007210">
    <property type="entry name" value="ABC_Gly_betaine_transp_sub-bd"/>
</dbReference>
<dbReference type="GO" id="GO:0043190">
    <property type="term" value="C:ATP-binding cassette (ABC) transporter complex"/>
    <property type="evidence" value="ECO:0007669"/>
    <property type="project" value="InterPro"/>
</dbReference>
<dbReference type="Gene3D" id="3.40.190.10">
    <property type="entry name" value="Periplasmic binding protein-like II"/>
    <property type="match status" value="1"/>
</dbReference>
<dbReference type="SUPFAM" id="SSF53850">
    <property type="entry name" value="Periplasmic binding protein-like II"/>
    <property type="match status" value="1"/>
</dbReference>
<dbReference type="GO" id="GO:0022857">
    <property type="term" value="F:transmembrane transporter activity"/>
    <property type="evidence" value="ECO:0007669"/>
    <property type="project" value="InterPro"/>
</dbReference>
<gene>
    <name evidence="2" type="ORF">S12H4_23769</name>
</gene>
<protein>
    <recommendedName>
        <fullName evidence="1">ABC-type glycine betaine transport system substrate-binding domain-containing protein</fullName>
    </recommendedName>
</protein>
<evidence type="ECO:0000259" key="1">
    <source>
        <dbReference type="Pfam" id="PF04069"/>
    </source>
</evidence>
<evidence type="ECO:0000313" key="2">
    <source>
        <dbReference type="EMBL" id="GAI73172.1"/>
    </source>
</evidence>
<feature type="non-terminal residue" evidence="2">
    <location>
        <position position="1"/>
    </location>
</feature>
<name>X1QX81_9ZZZZ</name>
<accession>X1QX81</accession>
<dbReference type="Pfam" id="PF04069">
    <property type="entry name" value="OpuAC"/>
    <property type="match status" value="1"/>
</dbReference>
<dbReference type="AlphaFoldDB" id="X1QX81"/>
<reference evidence="2" key="1">
    <citation type="journal article" date="2014" name="Front. Microbiol.">
        <title>High frequency of phylogenetically diverse reductive dehalogenase-homologous genes in deep subseafloor sedimentary metagenomes.</title>
        <authorList>
            <person name="Kawai M."/>
            <person name="Futagami T."/>
            <person name="Toyoda A."/>
            <person name="Takaki Y."/>
            <person name="Nishi S."/>
            <person name="Hori S."/>
            <person name="Arai W."/>
            <person name="Tsubouchi T."/>
            <person name="Morono Y."/>
            <person name="Uchiyama I."/>
            <person name="Ito T."/>
            <person name="Fujiyama A."/>
            <person name="Inagaki F."/>
            <person name="Takami H."/>
        </authorList>
    </citation>
    <scope>NUCLEOTIDE SEQUENCE</scope>
    <source>
        <strain evidence="2">Expedition CK06-06</strain>
    </source>
</reference>
<organism evidence="2">
    <name type="scientific">marine sediment metagenome</name>
    <dbReference type="NCBI Taxonomy" id="412755"/>
    <lineage>
        <taxon>unclassified sequences</taxon>
        <taxon>metagenomes</taxon>
        <taxon>ecological metagenomes</taxon>
    </lineage>
</organism>